<name>A0A0F8Y708_9ZZZZ</name>
<evidence type="ECO:0000313" key="1">
    <source>
        <dbReference type="EMBL" id="KKK77123.1"/>
    </source>
</evidence>
<dbReference type="EMBL" id="LAZR01055107">
    <property type="protein sequence ID" value="KKK77123.1"/>
    <property type="molecule type" value="Genomic_DNA"/>
</dbReference>
<dbReference type="AlphaFoldDB" id="A0A0F8Y708"/>
<sequence length="99" mass="11168">MCHQTQSLCHKRGHPYKTGQVWTPKDRYNNTDTLPIPSYSYSSIPCHNNYSNVHIRAYVRVRASIPPLLNITLNGYFYISDCEGLLALVGVLGNNGGWV</sequence>
<protein>
    <submittedName>
        <fullName evidence="1">Uncharacterized protein</fullName>
    </submittedName>
</protein>
<gene>
    <name evidence="1" type="ORF">LCGC14_2856780</name>
</gene>
<proteinExistence type="predicted"/>
<reference evidence="1" key="1">
    <citation type="journal article" date="2015" name="Nature">
        <title>Complex archaea that bridge the gap between prokaryotes and eukaryotes.</title>
        <authorList>
            <person name="Spang A."/>
            <person name="Saw J.H."/>
            <person name="Jorgensen S.L."/>
            <person name="Zaremba-Niedzwiedzka K."/>
            <person name="Martijn J."/>
            <person name="Lind A.E."/>
            <person name="van Eijk R."/>
            <person name="Schleper C."/>
            <person name="Guy L."/>
            <person name="Ettema T.J."/>
        </authorList>
    </citation>
    <scope>NUCLEOTIDE SEQUENCE</scope>
</reference>
<organism evidence="1">
    <name type="scientific">marine sediment metagenome</name>
    <dbReference type="NCBI Taxonomy" id="412755"/>
    <lineage>
        <taxon>unclassified sequences</taxon>
        <taxon>metagenomes</taxon>
        <taxon>ecological metagenomes</taxon>
    </lineage>
</organism>
<comment type="caution">
    <text evidence="1">The sequence shown here is derived from an EMBL/GenBank/DDBJ whole genome shotgun (WGS) entry which is preliminary data.</text>
</comment>
<accession>A0A0F8Y708</accession>